<reference evidence="1 2" key="2">
    <citation type="submission" date="2018-11" db="EMBL/GenBank/DDBJ databases">
        <authorList>
            <consortium name="Pathogen Informatics"/>
        </authorList>
    </citation>
    <scope>NUCLEOTIDE SEQUENCE [LARGE SCALE GENOMIC DNA]</scope>
</reference>
<dbReference type="OrthoDB" id="10266080at2759"/>
<gene>
    <name evidence="1" type="ORF">GPUH_LOCUS7104</name>
</gene>
<protein>
    <submittedName>
        <fullName evidence="3">Adaptin_N domain-containing protein</fullName>
    </submittedName>
</protein>
<reference evidence="3" key="1">
    <citation type="submission" date="2016-06" db="UniProtKB">
        <authorList>
            <consortium name="WormBaseParasite"/>
        </authorList>
    </citation>
    <scope>IDENTIFICATION</scope>
</reference>
<sequence length="71" mass="7670">MDIDGGIFMPQLTKLLVASENVDYKAKQAYALCEKLLMPRKIAANLATKFTDALAAGPGPRADALLQKVCF</sequence>
<dbReference type="AlphaFoldDB" id="A0A183DEG4"/>
<name>A0A183DEG4_9BILA</name>
<evidence type="ECO:0000313" key="3">
    <source>
        <dbReference type="WBParaSite" id="GPUH_0000711401-mRNA-1"/>
    </source>
</evidence>
<dbReference type="WBParaSite" id="GPUH_0000711401-mRNA-1">
    <property type="protein sequence ID" value="GPUH_0000711401-mRNA-1"/>
    <property type="gene ID" value="GPUH_0000711401"/>
</dbReference>
<evidence type="ECO:0000313" key="2">
    <source>
        <dbReference type="Proteomes" id="UP000271098"/>
    </source>
</evidence>
<accession>A0A183DEG4</accession>
<proteinExistence type="predicted"/>
<dbReference type="Proteomes" id="UP000271098">
    <property type="component" value="Unassembled WGS sequence"/>
</dbReference>
<keyword evidence="2" id="KW-1185">Reference proteome</keyword>
<dbReference type="EMBL" id="UYRT01017801">
    <property type="protein sequence ID" value="VDK57214.1"/>
    <property type="molecule type" value="Genomic_DNA"/>
</dbReference>
<organism evidence="3">
    <name type="scientific">Gongylonema pulchrum</name>
    <dbReference type="NCBI Taxonomy" id="637853"/>
    <lineage>
        <taxon>Eukaryota</taxon>
        <taxon>Metazoa</taxon>
        <taxon>Ecdysozoa</taxon>
        <taxon>Nematoda</taxon>
        <taxon>Chromadorea</taxon>
        <taxon>Rhabditida</taxon>
        <taxon>Spirurina</taxon>
        <taxon>Spiruromorpha</taxon>
        <taxon>Spiruroidea</taxon>
        <taxon>Gongylonematidae</taxon>
        <taxon>Gongylonema</taxon>
    </lineage>
</organism>
<evidence type="ECO:0000313" key="1">
    <source>
        <dbReference type="EMBL" id="VDK57214.1"/>
    </source>
</evidence>